<dbReference type="RefSeq" id="WP_121197531.1">
    <property type="nucleotide sequence ID" value="NZ_RBKU01000001.1"/>
</dbReference>
<dbReference type="SUPFAM" id="SSF51395">
    <property type="entry name" value="FMN-linked oxidoreductases"/>
    <property type="match status" value="1"/>
</dbReference>
<dbReference type="OrthoDB" id="9772736at2"/>
<dbReference type="AlphaFoldDB" id="A0A495IZR7"/>
<evidence type="ECO:0000256" key="5">
    <source>
        <dbReference type="ARBA" id="ARBA00023002"/>
    </source>
</evidence>
<keyword evidence="5" id="KW-0560">Oxidoreductase</keyword>
<reference evidence="7 8" key="1">
    <citation type="submission" date="2018-10" db="EMBL/GenBank/DDBJ databases">
        <title>Genomic Encyclopedia of Archaeal and Bacterial Type Strains, Phase II (KMG-II): from individual species to whole genera.</title>
        <authorList>
            <person name="Goeker M."/>
        </authorList>
    </citation>
    <scope>NUCLEOTIDE SEQUENCE [LARGE SCALE GENOMIC DNA]</scope>
    <source>
        <strain evidence="7 8">DSM 18602</strain>
    </source>
</reference>
<evidence type="ECO:0000256" key="1">
    <source>
        <dbReference type="ARBA" id="ARBA00001917"/>
    </source>
</evidence>
<keyword evidence="4" id="KW-0521">NADP</keyword>
<dbReference type="GO" id="GO:0003959">
    <property type="term" value="F:NADPH dehydrogenase activity"/>
    <property type="evidence" value="ECO:0007669"/>
    <property type="project" value="InterPro"/>
</dbReference>
<protein>
    <submittedName>
        <fullName evidence="7">2,4-dienoyl-CoA reductase-like NADH-dependent reductase (Old Yellow Enzyme family)</fullName>
    </submittedName>
</protein>
<evidence type="ECO:0000313" key="8">
    <source>
        <dbReference type="Proteomes" id="UP000268007"/>
    </source>
</evidence>
<evidence type="ECO:0000256" key="4">
    <source>
        <dbReference type="ARBA" id="ARBA00022857"/>
    </source>
</evidence>
<dbReference type="Proteomes" id="UP000268007">
    <property type="component" value="Unassembled WGS sequence"/>
</dbReference>
<comment type="cofactor">
    <cofactor evidence="1">
        <name>FMN</name>
        <dbReference type="ChEBI" id="CHEBI:58210"/>
    </cofactor>
</comment>
<dbReference type="InterPro" id="IPR044152">
    <property type="entry name" value="YqjM-like"/>
</dbReference>
<name>A0A495IZR7_9SPHI</name>
<proteinExistence type="predicted"/>
<dbReference type="GO" id="GO:0010181">
    <property type="term" value="F:FMN binding"/>
    <property type="evidence" value="ECO:0007669"/>
    <property type="project" value="InterPro"/>
</dbReference>
<organism evidence="7 8">
    <name type="scientific">Mucilaginibacter gracilis</name>
    <dbReference type="NCBI Taxonomy" id="423350"/>
    <lineage>
        <taxon>Bacteria</taxon>
        <taxon>Pseudomonadati</taxon>
        <taxon>Bacteroidota</taxon>
        <taxon>Sphingobacteriia</taxon>
        <taxon>Sphingobacteriales</taxon>
        <taxon>Sphingobacteriaceae</taxon>
        <taxon>Mucilaginibacter</taxon>
    </lineage>
</organism>
<dbReference type="InterPro" id="IPR013785">
    <property type="entry name" value="Aldolase_TIM"/>
</dbReference>
<evidence type="ECO:0000259" key="6">
    <source>
        <dbReference type="Pfam" id="PF00724"/>
    </source>
</evidence>
<dbReference type="Gene3D" id="3.20.20.70">
    <property type="entry name" value="Aldolase class I"/>
    <property type="match status" value="1"/>
</dbReference>
<dbReference type="InterPro" id="IPR001155">
    <property type="entry name" value="OxRdtase_FMN_N"/>
</dbReference>
<evidence type="ECO:0000256" key="3">
    <source>
        <dbReference type="ARBA" id="ARBA00022643"/>
    </source>
</evidence>
<keyword evidence="8" id="KW-1185">Reference proteome</keyword>
<dbReference type="GO" id="GO:0050661">
    <property type="term" value="F:NADP binding"/>
    <property type="evidence" value="ECO:0007669"/>
    <property type="project" value="InterPro"/>
</dbReference>
<dbReference type="CDD" id="cd02932">
    <property type="entry name" value="OYE_YqiM_FMN"/>
    <property type="match status" value="1"/>
</dbReference>
<feature type="domain" description="NADH:flavin oxidoreductase/NADH oxidase N-terminal" evidence="6">
    <location>
        <begin position="5"/>
        <end position="339"/>
    </location>
</feature>
<dbReference type="EMBL" id="RBKU01000001">
    <property type="protein sequence ID" value="RKR81871.1"/>
    <property type="molecule type" value="Genomic_DNA"/>
</dbReference>
<dbReference type="PANTHER" id="PTHR43303">
    <property type="entry name" value="NADPH DEHYDROGENASE C23G7.10C-RELATED"/>
    <property type="match status" value="1"/>
</dbReference>
<gene>
    <name evidence="7" type="ORF">BDD43_2032</name>
</gene>
<dbReference type="PANTHER" id="PTHR43303:SF4">
    <property type="entry name" value="NADPH DEHYDROGENASE C23G7.10C-RELATED"/>
    <property type="match status" value="1"/>
</dbReference>
<sequence length="357" mass="39119">MATLNLFSPLQIRGMTLKNRIAVSPMQQFSAVNGKVGHWHMVHLGSRAVGGAGLIITESLSVNKEGRSTHYDAGLWNDGQIAGWRTINKFIHEQGAKTAAQIAHFGSKGSRSHPNDGLQYLTPENGGWLTKSSSAVAPFNNMSLPKELSLRGIQKIRKDFSTAALRAVAAGFDAIELHAGHGYLFHQFYSNIINQRTDKYGGSFENRIRLLVETAEEIRRIIPQTMPLLVRLSAVDYLEDERAWKIEDSVILAGILKQIGVDLITASAGGFVFLDKARVYPSYQVPFAEKIKAEASILTGAVGAITEAAQADEIIASGKADLAIMAREFLRDPYFPLHAANILGAKVDVPFQYKRAF</sequence>
<keyword evidence="3" id="KW-0288">FMN</keyword>
<evidence type="ECO:0000313" key="7">
    <source>
        <dbReference type="EMBL" id="RKR81871.1"/>
    </source>
</evidence>
<keyword evidence="2" id="KW-0285">Flavoprotein</keyword>
<dbReference type="Pfam" id="PF00724">
    <property type="entry name" value="Oxidored_FMN"/>
    <property type="match status" value="1"/>
</dbReference>
<comment type="caution">
    <text evidence="7">The sequence shown here is derived from an EMBL/GenBank/DDBJ whole genome shotgun (WGS) entry which is preliminary data.</text>
</comment>
<evidence type="ECO:0000256" key="2">
    <source>
        <dbReference type="ARBA" id="ARBA00022630"/>
    </source>
</evidence>
<accession>A0A495IZR7</accession>